<protein>
    <recommendedName>
        <fullName evidence="4">SOCS box domain-containing protein</fullName>
    </recommendedName>
</protein>
<feature type="repeat" description="ANK" evidence="3">
    <location>
        <begin position="104"/>
        <end position="136"/>
    </location>
</feature>
<dbReference type="Pfam" id="PF12796">
    <property type="entry name" value="Ank_2"/>
    <property type="match status" value="2"/>
</dbReference>
<dbReference type="CDD" id="cd03587">
    <property type="entry name" value="SOCS"/>
    <property type="match status" value="1"/>
</dbReference>
<dbReference type="PANTHER" id="PTHR24189:SF50">
    <property type="entry name" value="ANKYRIN REPEAT AND SOCS BOX PROTEIN 2"/>
    <property type="match status" value="1"/>
</dbReference>
<evidence type="ECO:0000313" key="6">
    <source>
        <dbReference type="Proteomes" id="UP001186944"/>
    </source>
</evidence>
<proteinExistence type="predicted"/>
<dbReference type="PRINTS" id="PR01415">
    <property type="entry name" value="ANKYRIN"/>
</dbReference>
<feature type="repeat" description="ANK" evidence="3">
    <location>
        <begin position="71"/>
        <end position="103"/>
    </location>
</feature>
<dbReference type="Gene3D" id="1.10.750.20">
    <property type="entry name" value="SOCS box"/>
    <property type="match status" value="1"/>
</dbReference>
<keyword evidence="6" id="KW-1185">Reference proteome</keyword>
<feature type="repeat" description="ANK" evidence="3">
    <location>
        <begin position="137"/>
        <end position="169"/>
    </location>
</feature>
<dbReference type="Gene3D" id="1.25.40.20">
    <property type="entry name" value="Ankyrin repeat-containing domain"/>
    <property type="match status" value="2"/>
</dbReference>
<sequence>MVAYNKRSALHLAAERGNLTCCEALLKAGSHIDAQDTMACTPIFNAATKGQAGVVKFLIERGSDINKRPNNGNSLLHVAASGGSIECCQELLINGFDVNAQNRDGITPLISAVNGKQVKATKYLLDHGSNCNHKGLHGMTALNEAVFYNCPQLVALLLEYGANPDIEDDAGTLPLWFAVDGFSIQSVKLLLLANCRFNLQSTLSSHCGPCNPIEHAIHKKKEFVLDWLVTKYCHEAVNILRQHLPKIQKMTNLEASLVEHVQELAQGPRSLMEHCRKSVRERLGRGIEVSEKIDQLKLPKSIRSYLLFSEMENE</sequence>
<dbReference type="Proteomes" id="UP001186944">
    <property type="component" value="Unassembled WGS sequence"/>
</dbReference>
<name>A0AA89BT21_PINIB</name>
<keyword evidence="2 3" id="KW-0040">ANK repeat</keyword>
<dbReference type="PROSITE" id="PS50225">
    <property type="entry name" value="SOCS"/>
    <property type="match status" value="1"/>
</dbReference>
<dbReference type="SUPFAM" id="SSF48403">
    <property type="entry name" value="Ankyrin repeat"/>
    <property type="match status" value="1"/>
</dbReference>
<dbReference type="InterPro" id="IPR050745">
    <property type="entry name" value="Multifunctional_regulatory"/>
</dbReference>
<evidence type="ECO:0000256" key="1">
    <source>
        <dbReference type="ARBA" id="ARBA00022737"/>
    </source>
</evidence>
<evidence type="ECO:0000259" key="4">
    <source>
        <dbReference type="PROSITE" id="PS50225"/>
    </source>
</evidence>
<feature type="repeat" description="ANK" evidence="3">
    <location>
        <begin position="38"/>
        <end position="70"/>
    </location>
</feature>
<dbReference type="AlphaFoldDB" id="A0AA89BT21"/>
<dbReference type="InterPro" id="IPR002110">
    <property type="entry name" value="Ankyrin_rpt"/>
</dbReference>
<evidence type="ECO:0000313" key="5">
    <source>
        <dbReference type="EMBL" id="KAK3093310.1"/>
    </source>
</evidence>
<evidence type="ECO:0000256" key="2">
    <source>
        <dbReference type="ARBA" id="ARBA00023043"/>
    </source>
</evidence>
<organism evidence="5 6">
    <name type="scientific">Pinctada imbricata</name>
    <name type="common">Atlantic pearl-oyster</name>
    <name type="synonym">Pinctada martensii</name>
    <dbReference type="NCBI Taxonomy" id="66713"/>
    <lineage>
        <taxon>Eukaryota</taxon>
        <taxon>Metazoa</taxon>
        <taxon>Spiralia</taxon>
        <taxon>Lophotrochozoa</taxon>
        <taxon>Mollusca</taxon>
        <taxon>Bivalvia</taxon>
        <taxon>Autobranchia</taxon>
        <taxon>Pteriomorphia</taxon>
        <taxon>Pterioida</taxon>
        <taxon>Pterioidea</taxon>
        <taxon>Pteriidae</taxon>
        <taxon>Pinctada</taxon>
    </lineage>
</organism>
<comment type="caution">
    <text evidence="5">The sequence shown here is derived from an EMBL/GenBank/DDBJ whole genome shotgun (WGS) entry which is preliminary data.</text>
</comment>
<feature type="domain" description="SOCS box" evidence="4">
    <location>
        <begin position="268"/>
        <end position="312"/>
    </location>
</feature>
<dbReference type="InterPro" id="IPR001496">
    <property type="entry name" value="SOCS_box"/>
</dbReference>
<dbReference type="InterPro" id="IPR036036">
    <property type="entry name" value="SOCS_box-like_dom_sf"/>
</dbReference>
<dbReference type="PROSITE" id="PS50297">
    <property type="entry name" value="ANK_REP_REGION"/>
    <property type="match status" value="4"/>
</dbReference>
<feature type="repeat" description="ANK" evidence="3">
    <location>
        <begin position="5"/>
        <end position="37"/>
    </location>
</feature>
<dbReference type="SMART" id="SM00969">
    <property type="entry name" value="SOCS_box"/>
    <property type="match status" value="1"/>
</dbReference>
<dbReference type="InterPro" id="IPR036770">
    <property type="entry name" value="Ankyrin_rpt-contain_sf"/>
</dbReference>
<dbReference type="PROSITE" id="PS50088">
    <property type="entry name" value="ANK_REPEAT"/>
    <property type="match status" value="5"/>
</dbReference>
<dbReference type="EMBL" id="VSWD01000009">
    <property type="protein sequence ID" value="KAK3093310.1"/>
    <property type="molecule type" value="Genomic_DNA"/>
</dbReference>
<dbReference type="SUPFAM" id="SSF158235">
    <property type="entry name" value="SOCS box-like"/>
    <property type="match status" value="1"/>
</dbReference>
<dbReference type="Pfam" id="PF07525">
    <property type="entry name" value="SOCS_box"/>
    <property type="match status" value="1"/>
</dbReference>
<accession>A0AA89BT21</accession>
<reference evidence="5" key="1">
    <citation type="submission" date="2019-08" db="EMBL/GenBank/DDBJ databases">
        <title>The improved chromosome-level genome for the pearl oyster Pinctada fucata martensii using PacBio sequencing and Hi-C.</title>
        <authorList>
            <person name="Zheng Z."/>
        </authorList>
    </citation>
    <scope>NUCLEOTIDE SEQUENCE</scope>
    <source>
        <strain evidence="5">ZZ-2019</strain>
        <tissue evidence="5">Adductor muscle</tissue>
    </source>
</reference>
<gene>
    <name evidence="5" type="ORF">FSP39_013937</name>
</gene>
<evidence type="ECO:0000256" key="3">
    <source>
        <dbReference type="PROSITE-ProRule" id="PRU00023"/>
    </source>
</evidence>
<dbReference type="SMART" id="SM00248">
    <property type="entry name" value="ANK"/>
    <property type="match status" value="6"/>
</dbReference>
<keyword evidence="1" id="KW-0677">Repeat</keyword>
<dbReference type="PANTHER" id="PTHR24189">
    <property type="entry name" value="MYOTROPHIN"/>
    <property type="match status" value="1"/>
</dbReference>
<dbReference type="GO" id="GO:0035556">
    <property type="term" value="P:intracellular signal transduction"/>
    <property type="evidence" value="ECO:0007669"/>
    <property type="project" value="InterPro"/>
</dbReference>